<organism evidence="2 3">
    <name type="scientific">Nesidiocoris tenuis</name>
    <dbReference type="NCBI Taxonomy" id="355587"/>
    <lineage>
        <taxon>Eukaryota</taxon>
        <taxon>Metazoa</taxon>
        <taxon>Ecdysozoa</taxon>
        <taxon>Arthropoda</taxon>
        <taxon>Hexapoda</taxon>
        <taxon>Insecta</taxon>
        <taxon>Pterygota</taxon>
        <taxon>Neoptera</taxon>
        <taxon>Paraneoptera</taxon>
        <taxon>Hemiptera</taxon>
        <taxon>Heteroptera</taxon>
        <taxon>Panheteroptera</taxon>
        <taxon>Cimicomorpha</taxon>
        <taxon>Miridae</taxon>
        <taxon>Dicyphina</taxon>
        <taxon>Nesidiocoris</taxon>
    </lineage>
</organism>
<evidence type="ECO:0000313" key="3">
    <source>
        <dbReference type="Proteomes" id="UP001307889"/>
    </source>
</evidence>
<keyword evidence="3" id="KW-1185">Reference proteome</keyword>
<keyword evidence="1" id="KW-0472">Membrane</keyword>
<dbReference type="Proteomes" id="UP001307889">
    <property type="component" value="Chromosome 8"/>
</dbReference>
<sequence length="132" mass="15952">MRDVRKTPEVHGNICMITDFHDWQLQNHFQQEKPSNFTLLFFKTRKNYPLRHSSSKISDLLDQQCHLQLHCPQIKLHIAFMKTEPFHERDEKKLYNNELFSRKRTKLFMRWITMMAAIPMGPFSGEHHDENL</sequence>
<keyword evidence="1" id="KW-1133">Transmembrane helix</keyword>
<keyword evidence="1" id="KW-0812">Transmembrane</keyword>
<proteinExistence type="predicted"/>
<reference evidence="2 3" key="1">
    <citation type="submission" date="2023-09" db="EMBL/GenBank/DDBJ databases">
        <title>Nesidiocoris tenuis whole genome shotgun sequence.</title>
        <authorList>
            <person name="Shibata T."/>
            <person name="Shimoda M."/>
            <person name="Kobayashi T."/>
            <person name="Uehara T."/>
        </authorList>
    </citation>
    <scope>NUCLEOTIDE SEQUENCE [LARGE SCALE GENOMIC DNA]</scope>
    <source>
        <strain evidence="2 3">Japan</strain>
    </source>
</reference>
<evidence type="ECO:0000256" key="1">
    <source>
        <dbReference type="SAM" id="Phobius"/>
    </source>
</evidence>
<protein>
    <submittedName>
        <fullName evidence="2">Uncharacterized protein</fullName>
    </submittedName>
</protein>
<dbReference type="EMBL" id="AP028916">
    <property type="protein sequence ID" value="BES97613.1"/>
    <property type="molecule type" value="Genomic_DNA"/>
</dbReference>
<evidence type="ECO:0000313" key="2">
    <source>
        <dbReference type="EMBL" id="BES97613.1"/>
    </source>
</evidence>
<gene>
    <name evidence="2" type="ORF">NTJ_10427</name>
</gene>
<name>A0ABN7B061_9HEMI</name>
<feature type="transmembrane region" description="Helical" evidence="1">
    <location>
        <begin position="107"/>
        <end position="125"/>
    </location>
</feature>
<accession>A0ABN7B061</accession>